<proteinExistence type="predicted"/>
<dbReference type="Pfam" id="PF13519">
    <property type="entry name" value="VWA_2"/>
    <property type="match status" value="1"/>
</dbReference>
<keyword evidence="3" id="KW-0732">Signal</keyword>
<dbReference type="SUPFAM" id="SSF53300">
    <property type="entry name" value="vWA-like"/>
    <property type="match status" value="1"/>
</dbReference>
<dbReference type="EMBL" id="MGFE01000020">
    <property type="protein sequence ID" value="OGL98412.1"/>
    <property type="molecule type" value="Genomic_DNA"/>
</dbReference>
<feature type="transmembrane region" description="Helical" evidence="2">
    <location>
        <begin position="287"/>
        <end position="306"/>
    </location>
</feature>
<feature type="signal peptide" evidence="3">
    <location>
        <begin position="1"/>
        <end position="24"/>
    </location>
</feature>
<protein>
    <recommendedName>
        <fullName evidence="4">VWFA domain-containing protein</fullName>
    </recommendedName>
</protein>
<dbReference type="AlphaFoldDB" id="A0A1F7W6I0"/>
<feature type="compositionally biased region" description="Polar residues" evidence="1">
    <location>
        <begin position="269"/>
        <end position="283"/>
    </location>
</feature>
<feature type="chain" id="PRO_5009533304" description="VWFA domain-containing protein" evidence="3">
    <location>
        <begin position="25"/>
        <end position="313"/>
    </location>
</feature>
<dbReference type="SMART" id="SM00327">
    <property type="entry name" value="VWA"/>
    <property type="match status" value="1"/>
</dbReference>
<dbReference type="Proteomes" id="UP000176501">
    <property type="component" value="Unassembled WGS sequence"/>
</dbReference>
<keyword evidence="2" id="KW-1133">Transmembrane helix</keyword>
<evidence type="ECO:0000256" key="1">
    <source>
        <dbReference type="SAM" id="MobiDB-lite"/>
    </source>
</evidence>
<evidence type="ECO:0000256" key="3">
    <source>
        <dbReference type="SAM" id="SignalP"/>
    </source>
</evidence>
<gene>
    <name evidence="5" type="ORF">A2304_01830</name>
</gene>
<keyword evidence="2" id="KW-0812">Transmembrane</keyword>
<dbReference type="CDD" id="cd00198">
    <property type="entry name" value="vWFA"/>
    <property type="match status" value="1"/>
</dbReference>
<evidence type="ECO:0000259" key="4">
    <source>
        <dbReference type="PROSITE" id="PS50234"/>
    </source>
</evidence>
<organism evidence="5 6">
    <name type="scientific">Candidatus Uhrbacteria bacterium RIFOXYB2_FULL_57_15</name>
    <dbReference type="NCBI Taxonomy" id="1802422"/>
    <lineage>
        <taxon>Bacteria</taxon>
        <taxon>Candidatus Uhriibacteriota</taxon>
    </lineage>
</organism>
<feature type="domain" description="VWFA" evidence="4">
    <location>
        <begin position="31"/>
        <end position="231"/>
    </location>
</feature>
<dbReference type="PROSITE" id="PS50234">
    <property type="entry name" value="VWFA"/>
    <property type="match status" value="1"/>
</dbReference>
<dbReference type="InterPro" id="IPR002035">
    <property type="entry name" value="VWF_A"/>
</dbReference>
<feature type="region of interest" description="Disordered" evidence="1">
    <location>
        <begin position="241"/>
        <end position="283"/>
    </location>
</feature>
<dbReference type="InterPro" id="IPR036465">
    <property type="entry name" value="vWFA_dom_sf"/>
</dbReference>
<dbReference type="Gene3D" id="3.40.50.410">
    <property type="entry name" value="von Willebrand factor, type A domain"/>
    <property type="match status" value="1"/>
</dbReference>
<evidence type="ECO:0000313" key="5">
    <source>
        <dbReference type="EMBL" id="OGL98412.1"/>
    </source>
</evidence>
<evidence type="ECO:0000256" key="2">
    <source>
        <dbReference type="SAM" id="Phobius"/>
    </source>
</evidence>
<reference evidence="5 6" key="1">
    <citation type="journal article" date="2016" name="Nat. Commun.">
        <title>Thousands of microbial genomes shed light on interconnected biogeochemical processes in an aquifer system.</title>
        <authorList>
            <person name="Anantharaman K."/>
            <person name="Brown C.T."/>
            <person name="Hug L.A."/>
            <person name="Sharon I."/>
            <person name="Castelle C.J."/>
            <person name="Probst A.J."/>
            <person name="Thomas B.C."/>
            <person name="Singh A."/>
            <person name="Wilkins M.J."/>
            <person name="Karaoz U."/>
            <person name="Brodie E.L."/>
            <person name="Williams K.H."/>
            <person name="Hubbard S.S."/>
            <person name="Banfield J.F."/>
        </authorList>
    </citation>
    <scope>NUCLEOTIDE SEQUENCE [LARGE SCALE GENOMIC DNA]</scope>
</reference>
<name>A0A1F7W6I0_9BACT</name>
<evidence type="ECO:0000313" key="6">
    <source>
        <dbReference type="Proteomes" id="UP000176501"/>
    </source>
</evidence>
<accession>A0A1F7W6I0</accession>
<sequence length="313" mass="32806">MKKIILLFAALLVAFFLPLALARAEEKAHDCIVVVLDGSGSMNDRMSQGRSRMDVAKTALMSVLARVPSDTQIGIVVFNGVFGGTNDWIVPLGPRDPAMNDKIDAVRPGGSTPLGEYIKRGADALLAERGRQFNEGRYRLIVVTDGQASDSDIMSRTATETVERGIRLDVIGLDMDGTHDLAAMADSYQPAQNASELDRALAKVVTIESSSNPGQAGGDDFALVSALSDDVAPGLIQAVTAPKGNWPIGEGPPKPKASEPDGSDGMPQGSPTSATAPQPQASPGCSVIGFGSISVLTLLLVLQATLRRRRSAA</sequence>
<comment type="caution">
    <text evidence="5">The sequence shown here is derived from an EMBL/GenBank/DDBJ whole genome shotgun (WGS) entry which is preliminary data.</text>
</comment>
<keyword evidence="2" id="KW-0472">Membrane</keyword>